<dbReference type="GO" id="GO:0005829">
    <property type="term" value="C:cytosol"/>
    <property type="evidence" value="ECO:0007669"/>
    <property type="project" value="TreeGrafter"/>
</dbReference>
<dbReference type="CDD" id="cd00448">
    <property type="entry name" value="YjgF_YER057c_UK114_family"/>
    <property type="match status" value="1"/>
</dbReference>
<dbReference type="Pfam" id="PF01042">
    <property type="entry name" value="Ribonuc_L-PSP"/>
    <property type="match status" value="1"/>
</dbReference>
<dbReference type="InterPro" id="IPR006175">
    <property type="entry name" value="YjgF/YER057c/UK114"/>
</dbReference>
<dbReference type="Proteomes" id="UP000184442">
    <property type="component" value="Unassembled WGS sequence"/>
</dbReference>
<dbReference type="EMBL" id="FQZS01000006">
    <property type="protein sequence ID" value="SHI70250.1"/>
    <property type="molecule type" value="Genomic_DNA"/>
</dbReference>
<dbReference type="GO" id="GO:0019239">
    <property type="term" value="F:deaminase activity"/>
    <property type="evidence" value="ECO:0007669"/>
    <property type="project" value="TreeGrafter"/>
</dbReference>
<comment type="similarity">
    <text evidence="1">Belongs to the RutC family.</text>
</comment>
<dbReference type="FunFam" id="3.30.1330.40:FF:000001">
    <property type="entry name" value="L-PSP family endoribonuclease"/>
    <property type="match status" value="1"/>
</dbReference>
<dbReference type="RefSeq" id="WP_073025220.1">
    <property type="nucleotide sequence ID" value="NZ_FQZS01000006.1"/>
</dbReference>
<evidence type="ECO:0000256" key="1">
    <source>
        <dbReference type="ARBA" id="ARBA00010552"/>
    </source>
</evidence>
<organism evidence="2 3">
    <name type="scientific">Lutispora thermophila DSM 19022</name>
    <dbReference type="NCBI Taxonomy" id="1122184"/>
    <lineage>
        <taxon>Bacteria</taxon>
        <taxon>Bacillati</taxon>
        <taxon>Bacillota</taxon>
        <taxon>Clostridia</taxon>
        <taxon>Lutisporales</taxon>
        <taxon>Lutisporaceae</taxon>
        <taxon>Lutispora</taxon>
    </lineage>
</organism>
<dbReference type="PANTHER" id="PTHR11803">
    <property type="entry name" value="2-IMINOBUTANOATE/2-IMINOPROPANOATE DEAMINASE RIDA"/>
    <property type="match status" value="1"/>
</dbReference>
<sequence>MVKEVISTTKAPAAIGPYSQGIRCGNLLFVSGQTPLNPETGKIAEGDIQAQARQCLENVKAILEAAGTNLDNVLKTTVFIKDMNNFSKINEIYAQYFTKNQPARSCIEAARLPLDVQVEIEVIAYIE</sequence>
<reference evidence="2 3" key="1">
    <citation type="submission" date="2016-11" db="EMBL/GenBank/DDBJ databases">
        <authorList>
            <person name="Jaros S."/>
            <person name="Januszkiewicz K."/>
            <person name="Wedrychowicz H."/>
        </authorList>
    </citation>
    <scope>NUCLEOTIDE SEQUENCE [LARGE SCALE GENOMIC DNA]</scope>
    <source>
        <strain evidence="2 3">DSM 19022</strain>
    </source>
</reference>
<dbReference type="AlphaFoldDB" id="A0A1M6DAT8"/>
<dbReference type="InterPro" id="IPR006056">
    <property type="entry name" value="RidA"/>
</dbReference>
<dbReference type="STRING" id="1122184.SAMN02745176_01095"/>
<proteinExistence type="inferred from homology"/>
<name>A0A1M6DAT8_9FIRM</name>
<dbReference type="NCBIfam" id="TIGR00004">
    <property type="entry name" value="Rid family detoxifying hydrolase"/>
    <property type="match status" value="1"/>
</dbReference>
<dbReference type="PANTHER" id="PTHR11803:SF39">
    <property type="entry name" value="2-IMINOBUTANOATE_2-IMINOPROPANOATE DEAMINASE"/>
    <property type="match status" value="1"/>
</dbReference>
<accession>A0A1M6DAT8</accession>
<dbReference type="SUPFAM" id="SSF55298">
    <property type="entry name" value="YjgF-like"/>
    <property type="match status" value="1"/>
</dbReference>
<evidence type="ECO:0000313" key="3">
    <source>
        <dbReference type="Proteomes" id="UP000184442"/>
    </source>
</evidence>
<dbReference type="InterPro" id="IPR019897">
    <property type="entry name" value="RidA_CS"/>
</dbReference>
<dbReference type="OrthoDB" id="9803101at2"/>
<evidence type="ECO:0000313" key="2">
    <source>
        <dbReference type="EMBL" id="SHI70250.1"/>
    </source>
</evidence>
<keyword evidence="3" id="KW-1185">Reference proteome</keyword>
<dbReference type="Gene3D" id="3.30.1330.40">
    <property type="entry name" value="RutC-like"/>
    <property type="match status" value="1"/>
</dbReference>
<dbReference type="InterPro" id="IPR035959">
    <property type="entry name" value="RutC-like_sf"/>
</dbReference>
<gene>
    <name evidence="2" type="ORF">SAMN02745176_01095</name>
</gene>
<protein>
    <submittedName>
        <fullName evidence="2">2-iminobutanoate/2-iminopropanoate deaminase</fullName>
    </submittedName>
</protein>
<dbReference type="PROSITE" id="PS01094">
    <property type="entry name" value="UPF0076"/>
    <property type="match status" value="1"/>
</dbReference>